<evidence type="ECO:0000313" key="9">
    <source>
        <dbReference type="Proteomes" id="UP001142610"/>
    </source>
</evidence>
<dbReference type="GO" id="GO:0022900">
    <property type="term" value="P:electron transport chain"/>
    <property type="evidence" value="ECO:0007669"/>
    <property type="project" value="InterPro"/>
</dbReference>
<sequence>MFARIYRPSRTAMQSGKAKSDEWVLEFEEAYAKRFDPLMGWTSSQDTRAGQVLLHFETKDQAVAYAKQHQIPHQVIEPNQGPRTLKAYADNFSSSRRRPWTH</sequence>
<keyword evidence="9" id="KW-1185">Reference proteome</keyword>
<dbReference type="Gene3D" id="3.30.160.190">
    <property type="entry name" value="atu1810 like domain"/>
    <property type="match status" value="1"/>
</dbReference>
<keyword evidence="4" id="KW-0809">Transit peptide</keyword>
<accession>A0A9X2RIT2</accession>
<keyword evidence="3" id="KW-0679">Respiratory chain</keyword>
<dbReference type="InterPro" id="IPR038532">
    <property type="entry name" value="NDUFS4-like_sf"/>
</dbReference>
<dbReference type="RefSeq" id="WP_256620284.1">
    <property type="nucleotide sequence ID" value="NZ_JANIBC010000017.1"/>
</dbReference>
<dbReference type="GO" id="GO:0016020">
    <property type="term" value="C:membrane"/>
    <property type="evidence" value="ECO:0007669"/>
    <property type="project" value="UniProtKB-SubCell"/>
</dbReference>
<comment type="caution">
    <text evidence="8">The sequence shown here is derived from an EMBL/GenBank/DDBJ whole genome shotgun (WGS) entry which is preliminary data.</text>
</comment>
<evidence type="ECO:0000256" key="1">
    <source>
        <dbReference type="ARBA" id="ARBA00004370"/>
    </source>
</evidence>
<name>A0A9X2RIT2_9PROT</name>
<dbReference type="PANTHER" id="PTHR12219">
    <property type="entry name" value="NADH-UBIQUINONE OXIDOREDUCTASE"/>
    <property type="match status" value="1"/>
</dbReference>
<dbReference type="Proteomes" id="UP001142610">
    <property type="component" value="Unassembled WGS sequence"/>
</dbReference>
<evidence type="ECO:0000256" key="5">
    <source>
        <dbReference type="ARBA" id="ARBA00022982"/>
    </source>
</evidence>
<dbReference type="AlphaFoldDB" id="A0A9X2RIT2"/>
<dbReference type="Pfam" id="PF04800">
    <property type="entry name" value="NDUS4"/>
    <property type="match status" value="1"/>
</dbReference>
<organism evidence="8 9">
    <name type="scientific">Parvularcula maris</name>
    <dbReference type="NCBI Taxonomy" id="2965077"/>
    <lineage>
        <taxon>Bacteria</taxon>
        <taxon>Pseudomonadati</taxon>
        <taxon>Pseudomonadota</taxon>
        <taxon>Alphaproteobacteria</taxon>
        <taxon>Parvularculales</taxon>
        <taxon>Parvularculaceae</taxon>
        <taxon>Parvularcula</taxon>
    </lineage>
</organism>
<keyword evidence="5" id="KW-0249">Electron transport</keyword>
<evidence type="ECO:0000256" key="6">
    <source>
        <dbReference type="ARBA" id="ARBA00023136"/>
    </source>
</evidence>
<dbReference type="PANTHER" id="PTHR12219:SF8">
    <property type="entry name" value="NADH DEHYDROGENASE [UBIQUINONE] IRON-SULFUR PROTEIN 4, MITOCHONDRIAL"/>
    <property type="match status" value="1"/>
</dbReference>
<evidence type="ECO:0000256" key="2">
    <source>
        <dbReference type="ARBA" id="ARBA00022448"/>
    </source>
</evidence>
<protein>
    <submittedName>
        <fullName evidence="8">ETC complex I subunit</fullName>
    </submittedName>
</protein>
<evidence type="ECO:0000313" key="8">
    <source>
        <dbReference type="EMBL" id="MCQ8186374.1"/>
    </source>
</evidence>
<evidence type="ECO:0000256" key="3">
    <source>
        <dbReference type="ARBA" id="ARBA00022660"/>
    </source>
</evidence>
<proteinExistence type="predicted"/>
<keyword evidence="6" id="KW-0472">Membrane</keyword>
<dbReference type="EMBL" id="JANIBC010000017">
    <property type="protein sequence ID" value="MCQ8186374.1"/>
    <property type="molecule type" value="Genomic_DNA"/>
</dbReference>
<evidence type="ECO:0000256" key="4">
    <source>
        <dbReference type="ARBA" id="ARBA00022946"/>
    </source>
</evidence>
<gene>
    <name evidence="8" type="ORF">NOG11_13385</name>
</gene>
<keyword evidence="2" id="KW-0813">Transport</keyword>
<comment type="subcellular location">
    <subcellularLocation>
        <location evidence="1">Membrane</location>
    </subcellularLocation>
</comment>
<dbReference type="InterPro" id="IPR006885">
    <property type="entry name" value="NADH_UbQ_FeS_4_mit-like"/>
</dbReference>
<evidence type="ECO:0000256" key="7">
    <source>
        <dbReference type="SAM" id="MobiDB-lite"/>
    </source>
</evidence>
<feature type="region of interest" description="Disordered" evidence="7">
    <location>
        <begin position="77"/>
        <end position="102"/>
    </location>
</feature>
<reference evidence="8" key="1">
    <citation type="submission" date="2022-07" db="EMBL/GenBank/DDBJ databases">
        <title>Parvularcula maris sp. nov., an algicidal bacterium isolated from seawater.</title>
        <authorList>
            <person name="Li F."/>
        </authorList>
    </citation>
    <scope>NUCLEOTIDE SEQUENCE</scope>
    <source>
        <strain evidence="8">BGMRC 0090</strain>
    </source>
</reference>